<dbReference type="PANTHER" id="PTHR35204">
    <property type="entry name" value="YALI0A21131P"/>
    <property type="match status" value="1"/>
</dbReference>
<keyword evidence="1" id="KW-1133">Transmembrane helix</keyword>
<proteinExistence type="predicted"/>
<dbReference type="AlphaFoldDB" id="A0AAE0TT20"/>
<dbReference type="Proteomes" id="UP001274830">
    <property type="component" value="Unassembled WGS sequence"/>
</dbReference>
<accession>A0AAE0TT20</accession>
<keyword evidence="3" id="KW-1185">Reference proteome</keyword>
<gene>
    <name evidence="2" type="ORF">LTR78_008652</name>
</gene>
<sequence length="727" mass="80488">MERCSARDKHFWTLLGLCSNMLFLQGLLVPLAVTASALFAPDQLQQQSLQQRPLHQERMKLSPPLPRPHSNLNFSSPSPLILHSLSTLLQQYPQTFHPNSHTIAPCSISPNTNLYHARLDPHTPPSPEWFAFDPEMSYAIAGLAQTSRMLTYRTTRRVRCLYFDGTSASLAGAGSMDAQMLLLHNTSANVPVDPVFGQPPPYGGSGEGNGSYPLRPCPPGSENATDCSRWNPLKAEYDRAKGLCGFIKNHGLGGLGWGYEGIVRMNTGFEMIWCNFSSPSAKLISNIAVRAPLLADSDDARMETAAGHDLDYAMGDSELQIGGIDTRHQPTLAFLKSVPGTSPPSDRHRGPPGILTRHPFVLYSMYEWFHAASKRYGFAGVGSPGQGETRVRIDSAAIFTFYDPRLTHQEGVRVAEERSRFNLTREGFWDGAGFGGLGLGRTEEEERRVVLRGLERRRTGQRVLNVSVEDGVVMQEAVLEGIRRSLQAGKNGVSSGSEVDWVSTAREIVLEYGGPLLDLRTLLSTTPDERGEEYTAESLFKLTRSARDVLHGLWMPFYEYPPFSRENLTEAFHPSAPNPGAAFERCKTQYESDDSSTMTASENVTYTAISEVLTSICRTLLPPFLETEIVWLEYYNNYTASPSSPSDPHPHPQPHHMNPEDLRTIHTTLLQIFHTIQILMAYLGWSDQWTSCSPGCEIGQVCAIPMWPVMGVVVRDPGDEDEEGGDG</sequence>
<name>A0AAE0TT20_9PEZI</name>
<feature type="transmembrane region" description="Helical" evidence="1">
    <location>
        <begin position="12"/>
        <end position="40"/>
    </location>
</feature>
<organism evidence="2 3">
    <name type="scientific">Recurvomyces mirabilis</name>
    <dbReference type="NCBI Taxonomy" id="574656"/>
    <lineage>
        <taxon>Eukaryota</taxon>
        <taxon>Fungi</taxon>
        <taxon>Dikarya</taxon>
        <taxon>Ascomycota</taxon>
        <taxon>Pezizomycotina</taxon>
        <taxon>Dothideomycetes</taxon>
        <taxon>Dothideomycetidae</taxon>
        <taxon>Mycosphaerellales</taxon>
        <taxon>Teratosphaeriaceae</taxon>
        <taxon>Recurvomyces</taxon>
    </lineage>
</organism>
<keyword evidence="1" id="KW-0812">Transmembrane</keyword>
<keyword evidence="1" id="KW-0472">Membrane</keyword>
<evidence type="ECO:0000313" key="3">
    <source>
        <dbReference type="Proteomes" id="UP001274830"/>
    </source>
</evidence>
<dbReference type="InterPro" id="IPR038921">
    <property type="entry name" value="YOR389W-like"/>
</dbReference>
<evidence type="ECO:0000313" key="2">
    <source>
        <dbReference type="EMBL" id="KAK3671552.1"/>
    </source>
</evidence>
<protein>
    <submittedName>
        <fullName evidence="2">Uncharacterized protein</fullName>
    </submittedName>
</protein>
<dbReference type="PANTHER" id="PTHR35204:SF1">
    <property type="entry name" value="ENTEROTOXIN"/>
    <property type="match status" value="1"/>
</dbReference>
<reference evidence="2" key="1">
    <citation type="submission" date="2023-07" db="EMBL/GenBank/DDBJ databases">
        <title>Black Yeasts Isolated from many extreme environments.</title>
        <authorList>
            <person name="Coleine C."/>
            <person name="Stajich J.E."/>
            <person name="Selbmann L."/>
        </authorList>
    </citation>
    <scope>NUCLEOTIDE SEQUENCE</scope>
    <source>
        <strain evidence="2">CCFEE 5485</strain>
    </source>
</reference>
<comment type="caution">
    <text evidence="2">The sequence shown here is derived from an EMBL/GenBank/DDBJ whole genome shotgun (WGS) entry which is preliminary data.</text>
</comment>
<evidence type="ECO:0000256" key="1">
    <source>
        <dbReference type="SAM" id="Phobius"/>
    </source>
</evidence>
<dbReference type="EMBL" id="JAUTXT010000042">
    <property type="protein sequence ID" value="KAK3671552.1"/>
    <property type="molecule type" value="Genomic_DNA"/>
</dbReference>